<reference evidence="1 2" key="1">
    <citation type="submission" date="2018-09" db="EMBL/GenBank/DDBJ databases">
        <title>The draft genome of Acinetobacter spp. strains.</title>
        <authorList>
            <person name="Qin J."/>
            <person name="Feng Y."/>
            <person name="Zong Z."/>
        </authorList>
    </citation>
    <scope>NUCLEOTIDE SEQUENCE [LARGE SCALE GENOMIC DNA]</scope>
    <source>
        <strain evidence="1 2">WCHAc060115</strain>
    </source>
</reference>
<sequence length="64" mass="7579">MKTIKVAPTYPMNLDEHGRLIMLTPEELRLSNIDQKIDLTRKNHGESPRHWLENNEFSTPIYNM</sequence>
<dbReference type="Proteomes" id="UP000280405">
    <property type="component" value="Unassembled WGS sequence"/>
</dbReference>
<gene>
    <name evidence="1" type="ORF">D7V20_19175</name>
</gene>
<name>A0A3A8E5C1_9GAMM</name>
<evidence type="ECO:0000313" key="1">
    <source>
        <dbReference type="EMBL" id="RKG30037.1"/>
    </source>
</evidence>
<accession>A0A3A8E5C1</accession>
<evidence type="ECO:0000313" key="2">
    <source>
        <dbReference type="Proteomes" id="UP000280405"/>
    </source>
</evidence>
<protein>
    <submittedName>
        <fullName evidence="1">Uncharacterized protein</fullName>
    </submittedName>
</protein>
<dbReference type="AlphaFoldDB" id="A0A3A8E5C1"/>
<feature type="non-terminal residue" evidence="1">
    <location>
        <position position="64"/>
    </location>
</feature>
<proteinExistence type="predicted"/>
<dbReference type="EMBL" id="RAXT01000150">
    <property type="protein sequence ID" value="RKG30037.1"/>
    <property type="molecule type" value="Genomic_DNA"/>
</dbReference>
<comment type="caution">
    <text evidence="1">The sequence shown here is derived from an EMBL/GenBank/DDBJ whole genome shotgun (WGS) entry which is preliminary data.</text>
</comment>
<dbReference type="RefSeq" id="WP_147395820.1">
    <property type="nucleotide sequence ID" value="NZ_RAXT01000150.1"/>
</dbReference>
<keyword evidence="2" id="KW-1185">Reference proteome</keyword>
<organism evidence="1 2">
    <name type="scientific">Acinetobacter rongchengensis</name>
    <dbReference type="NCBI Taxonomy" id="2419601"/>
    <lineage>
        <taxon>Bacteria</taxon>
        <taxon>Pseudomonadati</taxon>
        <taxon>Pseudomonadota</taxon>
        <taxon>Gammaproteobacteria</taxon>
        <taxon>Moraxellales</taxon>
        <taxon>Moraxellaceae</taxon>
        <taxon>Acinetobacter</taxon>
    </lineage>
</organism>